<dbReference type="InterPro" id="IPR001846">
    <property type="entry name" value="VWF_type-D"/>
</dbReference>
<evidence type="ECO:0000313" key="9">
    <source>
        <dbReference type="RefSeq" id="XP_031566549.1"/>
    </source>
</evidence>
<dbReference type="RefSeq" id="XP_031566548.1">
    <property type="nucleotide sequence ID" value="XM_031710688.1"/>
</dbReference>
<evidence type="ECO:0000259" key="5">
    <source>
        <dbReference type="PROSITE" id="PS51233"/>
    </source>
</evidence>
<accession>A0A6P8IIB7</accession>
<dbReference type="PANTHER" id="PTHR11219:SF69">
    <property type="entry name" value="TENEURIN-A"/>
    <property type="match status" value="1"/>
</dbReference>
<feature type="domain" description="VWFD" evidence="5">
    <location>
        <begin position="1"/>
        <end position="137"/>
    </location>
</feature>
<dbReference type="InterPro" id="IPR051216">
    <property type="entry name" value="Teneurin"/>
</dbReference>
<dbReference type="AlphaFoldDB" id="A0A6P8IIB7"/>
<dbReference type="PROSITE" id="PS51233">
    <property type="entry name" value="VWFD"/>
    <property type="match status" value="1"/>
</dbReference>
<evidence type="ECO:0000313" key="8">
    <source>
        <dbReference type="RefSeq" id="XP_031566548.1"/>
    </source>
</evidence>
<evidence type="ECO:0000313" key="6">
    <source>
        <dbReference type="Proteomes" id="UP000515163"/>
    </source>
</evidence>
<organism evidence="6 7">
    <name type="scientific">Actinia tenebrosa</name>
    <name type="common">Australian red waratah sea anemone</name>
    <dbReference type="NCBI Taxonomy" id="6105"/>
    <lineage>
        <taxon>Eukaryota</taxon>
        <taxon>Metazoa</taxon>
        <taxon>Cnidaria</taxon>
        <taxon>Anthozoa</taxon>
        <taxon>Hexacorallia</taxon>
        <taxon>Actiniaria</taxon>
        <taxon>Actiniidae</taxon>
        <taxon>Actinia</taxon>
    </lineage>
</organism>
<dbReference type="InterPro" id="IPR000742">
    <property type="entry name" value="EGF"/>
</dbReference>
<evidence type="ECO:0000256" key="3">
    <source>
        <dbReference type="ARBA" id="ARBA00022737"/>
    </source>
</evidence>
<comment type="similarity">
    <text evidence="1">Belongs to the EGF domain peptide family.</text>
</comment>
<dbReference type="Pfam" id="PF00094">
    <property type="entry name" value="VWD"/>
    <property type="match status" value="1"/>
</dbReference>
<keyword evidence="3" id="KW-0677">Repeat</keyword>
<dbReference type="Gene3D" id="2.60.120.260">
    <property type="entry name" value="Galactose-binding domain-like"/>
    <property type="match status" value="1"/>
</dbReference>
<keyword evidence="2" id="KW-0245">EGF-like domain</keyword>
<protein>
    <submittedName>
        <fullName evidence="7 8">SCO-spondin-like isoform X2</fullName>
    </submittedName>
</protein>
<proteinExistence type="inferred from homology"/>
<evidence type="ECO:0000313" key="7">
    <source>
        <dbReference type="RefSeq" id="XP_031566547.1"/>
    </source>
</evidence>
<dbReference type="PROSITE" id="PS00022">
    <property type="entry name" value="EGF_1"/>
    <property type="match status" value="1"/>
</dbReference>
<dbReference type="RefSeq" id="XP_031566549.1">
    <property type="nucleotide sequence ID" value="XM_031710689.1"/>
</dbReference>
<dbReference type="Pfam" id="PF23106">
    <property type="entry name" value="EGF_Teneurin"/>
    <property type="match status" value="1"/>
</dbReference>
<evidence type="ECO:0000256" key="1">
    <source>
        <dbReference type="ARBA" id="ARBA00006373"/>
    </source>
</evidence>
<reference evidence="7 8" key="1">
    <citation type="submission" date="2025-04" db="UniProtKB">
        <authorList>
            <consortium name="RefSeq"/>
        </authorList>
    </citation>
    <scope>IDENTIFICATION</scope>
    <source>
        <tissue evidence="7 8">Tentacle</tissue>
    </source>
</reference>
<evidence type="ECO:0000256" key="2">
    <source>
        <dbReference type="ARBA" id="ARBA00022536"/>
    </source>
</evidence>
<keyword evidence="4" id="KW-1015">Disulfide bond</keyword>
<keyword evidence="6" id="KW-1185">Reference proteome</keyword>
<dbReference type="RefSeq" id="XP_031566547.1">
    <property type="nucleotide sequence ID" value="XM_031710687.1"/>
</dbReference>
<evidence type="ECO:0000256" key="4">
    <source>
        <dbReference type="ARBA" id="ARBA00023157"/>
    </source>
</evidence>
<dbReference type="PROSITE" id="PS01186">
    <property type="entry name" value="EGF_2"/>
    <property type="match status" value="1"/>
</dbReference>
<dbReference type="PANTHER" id="PTHR11219">
    <property type="entry name" value="TENEURIN AND N-ACETYLGLUCOSAMINE-1-PHOSPHODIESTER ALPHA-N-ACETYLGLUCOSAMINIDASE"/>
    <property type="match status" value="1"/>
</dbReference>
<gene>
    <name evidence="7 8 9" type="primary">LOC116301602</name>
</gene>
<dbReference type="GeneID" id="116301602"/>
<name>A0A6P8IIB7_ACTTE</name>
<dbReference type="OrthoDB" id="6010005at2759"/>
<dbReference type="Proteomes" id="UP000515163">
    <property type="component" value="Unplaced"/>
</dbReference>
<sequence>MSQITLDPTDMPHLRIDGALVNLTTALGKQLSIYNKTAFLKIQKQSDEKNEGEVVFFSLEYKTGVTVTIYVRHSDTMGRQFLNVLYTLTADFKGRTQGICGLMDNNPANDLTGPNGELYTDPVKFADSWRILATNNQSGLYDSWSWNSSNFHADDVMDSTYTDPSHVPMYGLSNVSSDLLKKSRQTCLARKLPDNLLKSCIYDVAVTNDTSFAMQEVLLTGCPDQCSGKGRCVNQTCECLKGWTGEKCEIGTCPNCSTSNGKCIKGFCQCSVGWQGDTCSEKATCYDVNN</sequence>